<accession>A0ABD5Q094</accession>
<dbReference type="PANTHER" id="PTHR43163">
    <property type="entry name" value="DIPEPTIDE TRANSPORT SYSTEM PERMEASE PROTEIN DPPB-RELATED"/>
    <property type="match status" value="1"/>
</dbReference>
<gene>
    <name evidence="9" type="ORF">ACFO9K_06725</name>
</gene>
<feature type="transmembrane region" description="Helical" evidence="7">
    <location>
        <begin position="248"/>
        <end position="271"/>
    </location>
</feature>
<evidence type="ECO:0000256" key="6">
    <source>
        <dbReference type="ARBA" id="ARBA00023136"/>
    </source>
</evidence>
<keyword evidence="6 7" id="KW-0472">Membrane</keyword>
<evidence type="ECO:0000256" key="5">
    <source>
        <dbReference type="ARBA" id="ARBA00022989"/>
    </source>
</evidence>
<dbReference type="CDD" id="cd06261">
    <property type="entry name" value="TM_PBP2"/>
    <property type="match status" value="1"/>
</dbReference>
<dbReference type="AlphaFoldDB" id="A0ABD5Q094"/>
<evidence type="ECO:0000256" key="1">
    <source>
        <dbReference type="ARBA" id="ARBA00004651"/>
    </source>
</evidence>
<dbReference type="Pfam" id="PF00528">
    <property type="entry name" value="BPD_transp_1"/>
    <property type="match status" value="1"/>
</dbReference>
<proteinExistence type="inferred from homology"/>
<feature type="transmembrane region" description="Helical" evidence="7">
    <location>
        <begin position="293"/>
        <end position="313"/>
    </location>
</feature>
<keyword evidence="10" id="KW-1185">Reference proteome</keyword>
<dbReference type="InterPro" id="IPR035906">
    <property type="entry name" value="MetI-like_sf"/>
</dbReference>
<keyword evidence="5 7" id="KW-1133">Transmembrane helix</keyword>
<organism evidence="9 10">
    <name type="scientific">Halorussus aquaticus</name>
    <dbReference type="NCBI Taxonomy" id="2953748"/>
    <lineage>
        <taxon>Archaea</taxon>
        <taxon>Methanobacteriati</taxon>
        <taxon>Methanobacteriota</taxon>
        <taxon>Stenosarchaea group</taxon>
        <taxon>Halobacteria</taxon>
        <taxon>Halobacteriales</taxon>
        <taxon>Haladaptataceae</taxon>
        <taxon>Halorussus</taxon>
    </lineage>
</organism>
<comment type="caution">
    <text evidence="9">The sequence shown here is derived from an EMBL/GenBank/DDBJ whole genome shotgun (WGS) entry which is preliminary data.</text>
</comment>
<reference evidence="9 10" key="1">
    <citation type="journal article" date="2019" name="Int. J. Syst. Evol. Microbiol.">
        <title>The Global Catalogue of Microorganisms (GCM) 10K type strain sequencing project: providing services to taxonomists for standard genome sequencing and annotation.</title>
        <authorList>
            <consortium name="The Broad Institute Genomics Platform"/>
            <consortium name="The Broad Institute Genome Sequencing Center for Infectious Disease"/>
            <person name="Wu L."/>
            <person name="Ma J."/>
        </authorList>
    </citation>
    <scope>NUCLEOTIDE SEQUENCE [LARGE SCALE GENOMIC DNA]</scope>
    <source>
        <strain evidence="9 10">XZYJ18</strain>
    </source>
</reference>
<dbReference type="Proteomes" id="UP001595945">
    <property type="component" value="Unassembled WGS sequence"/>
</dbReference>
<evidence type="ECO:0000313" key="10">
    <source>
        <dbReference type="Proteomes" id="UP001595945"/>
    </source>
</evidence>
<dbReference type="GO" id="GO:0005886">
    <property type="term" value="C:plasma membrane"/>
    <property type="evidence" value="ECO:0007669"/>
    <property type="project" value="UniProtKB-SubCell"/>
</dbReference>
<keyword evidence="4 7" id="KW-0812">Transmembrane</keyword>
<evidence type="ECO:0000256" key="2">
    <source>
        <dbReference type="ARBA" id="ARBA00022448"/>
    </source>
</evidence>
<dbReference type="SUPFAM" id="SSF161098">
    <property type="entry name" value="MetI-like"/>
    <property type="match status" value="1"/>
</dbReference>
<feature type="transmembrane region" description="Helical" evidence="7">
    <location>
        <begin position="12"/>
        <end position="32"/>
    </location>
</feature>
<name>A0ABD5Q094_9EURY</name>
<dbReference type="EMBL" id="JBHSHT010000001">
    <property type="protein sequence ID" value="MFC4823951.1"/>
    <property type="molecule type" value="Genomic_DNA"/>
</dbReference>
<dbReference type="PANTHER" id="PTHR43163:SF6">
    <property type="entry name" value="DIPEPTIDE TRANSPORT SYSTEM PERMEASE PROTEIN DPPB-RELATED"/>
    <property type="match status" value="1"/>
</dbReference>
<evidence type="ECO:0000256" key="7">
    <source>
        <dbReference type="RuleBase" id="RU363032"/>
    </source>
</evidence>
<comment type="similarity">
    <text evidence="7">Belongs to the binding-protein-dependent transport system permease family.</text>
</comment>
<protein>
    <submittedName>
        <fullName evidence="9">ABC transporter permease</fullName>
    </submittedName>
</protein>
<dbReference type="PROSITE" id="PS50928">
    <property type="entry name" value="ABC_TM1"/>
    <property type="match status" value="1"/>
</dbReference>
<evidence type="ECO:0000256" key="4">
    <source>
        <dbReference type="ARBA" id="ARBA00022692"/>
    </source>
</evidence>
<sequence>MNGTHWFLAKRIAWTMFAAYLILSGAFFVFAYTPDPNKALVSFGAANPDDPENMSEDSQQAVEAYEEARNYDEPVLQRYGRWMVSYATLDWGTSRTTGQPVTDALAKRIPVTLVYLVPAVVLSTLLGVGVGLVSAMNPNGVVDRVSAALSYVGLGVPGFVLGELLLLVSIMEFSWYRAYYDTRFGLWTGDNLASLALPSLVVALNLLAAQARYARAESREYLPAEFVKTLRASGADARTIGRHVLRNAALPLMTVFFAELLTVLFLTVYVIEVVFRIPGVGDLAYQAIQRRDVATILATTLLPAFVALSGNLLQDFAYTLLDPRVGDDT</sequence>
<feature type="transmembrane region" description="Helical" evidence="7">
    <location>
        <begin position="148"/>
        <end position="171"/>
    </location>
</feature>
<evidence type="ECO:0000259" key="8">
    <source>
        <dbReference type="PROSITE" id="PS50928"/>
    </source>
</evidence>
<evidence type="ECO:0000313" key="9">
    <source>
        <dbReference type="EMBL" id="MFC4823951.1"/>
    </source>
</evidence>
<feature type="transmembrane region" description="Helical" evidence="7">
    <location>
        <begin position="113"/>
        <end position="136"/>
    </location>
</feature>
<dbReference type="RefSeq" id="WP_254270167.1">
    <property type="nucleotide sequence ID" value="NZ_CP100401.1"/>
</dbReference>
<feature type="domain" description="ABC transmembrane type-1" evidence="8">
    <location>
        <begin position="109"/>
        <end position="314"/>
    </location>
</feature>
<feature type="transmembrane region" description="Helical" evidence="7">
    <location>
        <begin position="191"/>
        <end position="209"/>
    </location>
</feature>
<keyword evidence="2 7" id="KW-0813">Transport</keyword>
<keyword evidence="3" id="KW-1003">Cell membrane</keyword>
<comment type="subcellular location">
    <subcellularLocation>
        <location evidence="1 7">Cell membrane</location>
        <topology evidence="1 7">Multi-pass membrane protein</topology>
    </subcellularLocation>
</comment>
<dbReference type="InterPro" id="IPR000515">
    <property type="entry name" value="MetI-like"/>
</dbReference>
<evidence type="ECO:0000256" key="3">
    <source>
        <dbReference type="ARBA" id="ARBA00022475"/>
    </source>
</evidence>
<dbReference type="Gene3D" id="1.10.3720.10">
    <property type="entry name" value="MetI-like"/>
    <property type="match status" value="1"/>
</dbReference>
<dbReference type="GeneID" id="73047210"/>